<dbReference type="PANTHER" id="PTHR42733:SF12">
    <property type="entry name" value="PROTEINASE"/>
    <property type="match status" value="1"/>
</dbReference>
<reference evidence="4 5" key="1">
    <citation type="submission" date="2015-11" db="EMBL/GenBank/DDBJ databases">
        <title>Exploring the genomic traits of fungus-feeding bacterial genus Collimonas.</title>
        <authorList>
            <person name="Song C."/>
            <person name="Schmidt R."/>
            <person name="de Jager V."/>
            <person name="Krzyzanowska D."/>
            <person name="Jongedijk E."/>
            <person name="Cankar K."/>
            <person name="Beekwilder J."/>
            <person name="van Veen A."/>
            <person name="de Boer W."/>
            <person name="van Veen J.A."/>
            <person name="Garbeva P."/>
        </authorList>
    </citation>
    <scope>NUCLEOTIDE SEQUENCE [LARGE SCALE GENOMIC DNA]</scope>
    <source>
        <strain evidence="4 5">Ter291</strain>
    </source>
</reference>
<organism evidence="4 5">
    <name type="scientific">Collimonas pratensis</name>
    <dbReference type="NCBI Taxonomy" id="279113"/>
    <lineage>
        <taxon>Bacteria</taxon>
        <taxon>Pseudomonadati</taxon>
        <taxon>Pseudomonadota</taxon>
        <taxon>Betaproteobacteria</taxon>
        <taxon>Burkholderiales</taxon>
        <taxon>Oxalobacteraceae</taxon>
        <taxon>Collimonas</taxon>
    </lineage>
</organism>
<evidence type="ECO:0000313" key="4">
    <source>
        <dbReference type="EMBL" id="AMP15731.1"/>
    </source>
</evidence>
<dbReference type="GO" id="GO:0006508">
    <property type="term" value="P:proteolysis"/>
    <property type="evidence" value="ECO:0007669"/>
    <property type="project" value="UniProtKB-KW"/>
</dbReference>
<proteinExistence type="inferred from homology"/>
<dbReference type="SUPFAM" id="SSF52317">
    <property type="entry name" value="Class I glutamine amidotransferase-like"/>
    <property type="match status" value="1"/>
</dbReference>
<feature type="region of interest" description="Disordered" evidence="2">
    <location>
        <begin position="1"/>
        <end position="38"/>
    </location>
</feature>
<dbReference type="Proteomes" id="UP000074914">
    <property type="component" value="Chromosome"/>
</dbReference>
<dbReference type="CDD" id="cd03134">
    <property type="entry name" value="GATase1_PfpI_like"/>
    <property type="match status" value="1"/>
</dbReference>
<dbReference type="InterPro" id="IPR029062">
    <property type="entry name" value="Class_I_gatase-like"/>
</dbReference>
<keyword evidence="4" id="KW-0378">Hydrolase</keyword>
<evidence type="ECO:0000256" key="2">
    <source>
        <dbReference type="SAM" id="MobiDB-lite"/>
    </source>
</evidence>
<name>A0ABM5Z9Y5_9BURK</name>
<dbReference type="PANTHER" id="PTHR42733">
    <property type="entry name" value="DJ-1 PROTEIN"/>
    <property type="match status" value="1"/>
</dbReference>
<keyword evidence="4" id="KW-0645">Protease</keyword>
<evidence type="ECO:0000259" key="3">
    <source>
        <dbReference type="Pfam" id="PF01965"/>
    </source>
</evidence>
<feature type="compositionally biased region" description="Basic residues" evidence="2">
    <location>
        <begin position="1"/>
        <end position="13"/>
    </location>
</feature>
<accession>A0ABM5Z9Y5</accession>
<evidence type="ECO:0000256" key="1">
    <source>
        <dbReference type="ARBA" id="ARBA00008542"/>
    </source>
</evidence>
<dbReference type="RefSeq" id="WP_335340342.1">
    <property type="nucleotide sequence ID" value="NZ_CP013236.1"/>
</dbReference>
<dbReference type="PROSITE" id="PS51276">
    <property type="entry name" value="PEPTIDASE_C56_PFPI"/>
    <property type="match status" value="1"/>
</dbReference>
<dbReference type="InterPro" id="IPR002818">
    <property type="entry name" value="DJ-1/PfpI"/>
</dbReference>
<dbReference type="Pfam" id="PF01965">
    <property type="entry name" value="DJ-1_PfpI"/>
    <property type="match status" value="1"/>
</dbReference>
<keyword evidence="5" id="KW-1185">Reference proteome</keyword>
<dbReference type="GO" id="GO:0008233">
    <property type="term" value="F:peptidase activity"/>
    <property type="evidence" value="ECO:0007669"/>
    <property type="project" value="UniProtKB-KW"/>
</dbReference>
<dbReference type="NCBIfam" id="TIGR01382">
    <property type="entry name" value="PfpI"/>
    <property type="match status" value="1"/>
</dbReference>
<sequence length="259" mass="27917">MSANDKHKKRVRPDKHDSPDEITLDDANEMSFPASDPVASSNITRVTEVPEMPAAATDHQNSNAVQGAVDSGTAHASSLRHVNIAILVTDGFEQAELLEPKQALEAAGAVVHIVSDQSESVQGFQHTEKGVRVNVDKALSRVVPEDYSAVLLPGGVINGDALRMSPQARGFIQSINKANKPIASICHGGWLLISAGIAKGRTVTSWPSLQDDFRNAGSTWLDKDVVRDRNFVSSRKPDDIPAFSQAIINLLREQQSAEL</sequence>
<dbReference type="Gene3D" id="3.40.50.880">
    <property type="match status" value="1"/>
</dbReference>
<protein>
    <submittedName>
        <fullName evidence="4">Intracellular protease, PfpI family protein</fullName>
    </submittedName>
</protein>
<comment type="similarity">
    <text evidence="1">Belongs to the peptidase C56 family.</text>
</comment>
<feature type="domain" description="DJ-1/PfpI" evidence="3">
    <location>
        <begin position="83"/>
        <end position="249"/>
    </location>
</feature>
<dbReference type="EMBL" id="CP013236">
    <property type="protein sequence ID" value="AMP15731.1"/>
    <property type="molecule type" value="Genomic_DNA"/>
</dbReference>
<evidence type="ECO:0000313" key="5">
    <source>
        <dbReference type="Proteomes" id="UP000074914"/>
    </source>
</evidence>
<dbReference type="InterPro" id="IPR006286">
    <property type="entry name" value="C56_PfpI-like"/>
</dbReference>
<gene>
    <name evidence="4" type="ORF">CPter291_3496</name>
</gene>